<evidence type="ECO:0000259" key="12">
    <source>
        <dbReference type="Pfam" id="PF00117"/>
    </source>
</evidence>
<dbReference type="PIRSF" id="PIRSF000495">
    <property type="entry name" value="Amidotransf_hisH"/>
    <property type="match status" value="1"/>
</dbReference>
<dbReference type="PANTHER" id="PTHR42701">
    <property type="entry name" value="IMIDAZOLE GLYCEROL PHOSPHATE SYNTHASE SUBUNIT HISH"/>
    <property type="match status" value="1"/>
</dbReference>
<evidence type="ECO:0000256" key="1">
    <source>
        <dbReference type="ARBA" id="ARBA00005091"/>
    </source>
</evidence>
<dbReference type="RefSeq" id="WP_238019511.1">
    <property type="nucleotide sequence ID" value="NZ_JAIFZM010000006.1"/>
</dbReference>
<dbReference type="GO" id="GO:0016829">
    <property type="term" value="F:lyase activity"/>
    <property type="evidence" value="ECO:0007669"/>
    <property type="project" value="UniProtKB-KW"/>
</dbReference>
<feature type="active site" description="Nucleophile" evidence="10 11">
    <location>
        <position position="79"/>
    </location>
</feature>
<evidence type="ECO:0000256" key="8">
    <source>
        <dbReference type="ARBA" id="ARBA00047838"/>
    </source>
</evidence>
<dbReference type="InterPro" id="IPR017926">
    <property type="entry name" value="GATASE"/>
</dbReference>
<reference evidence="13 14" key="1">
    <citation type="journal article" date="2022" name="Evol. Bioinform. Online">
        <title>Draft Genome Sequence of Oceanobacillus jordanicus Strain GSFE11, a Halotolerant Plant Growth-Promoting Bacterial Endophyte Isolated From the Jordan Valley.</title>
        <authorList>
            <person name="Alhindi T."/>
            <person name="Albdaiwi R."/>
        </authorList>
    </citation>
    <scope>NUCLEOTIDE SEQUENCE [LARGE SCALE GENOMIC DNA]</scope>
    <source>
        <strain evidence="13 14">GSFE11</strain>
    </source>
</reference>
<dbReference type="Gene3D" id="3.40.50.880">
    <property type="match status" value="1"/>
</dbReference>
<evidence type="ECO:0000256" key="3">
    <source>
        <dbReference type="ARBA" id="ARBA00022605"/>
    </source>
</evidence>
<evidence type="ECO:0000256" key="11">
    <source>
        <dbReference type="PIRSR" id="PIRSR000495-1"/>
    </source>
</evidence>
<dbReference type="HAMAP" id="MF_00278">
    <property type="entry name" value="HisH"/>
    <property type="match status" value="1"/>
</dbReference>
<sequence length="201" mass="21661">MIAIIDYGAGNIKSLQFALDKVGLSSVVTTESNVVQESKAIILPGVGAFNDAMEAIRSLGLAKILKEEAANGKPLLGICLGMQLFYETSYEDGRWEGLGLLKGAVSRITGDVKVPHIGWNTLDQHGNNAILRSINPEAYAYFVHSYAVTDYENQSLVASTLYGGTIPAVVQDKNITGMQFHPEKSGAVGLQLLKNFGEMIR</sequence>
<dbReference type="EC" id="4.3.2.10" evidence="10"/>
<dbReference type="GO" id="GO:0005737">
    <property type="term" value="C:cytoplasm"/>
    <property type="evidence" value="ECO:0007669"/>
    <property type="project" value="UniProtKB-SubCell"/>
</dbReference>
<keyword evidence="6 10" id="KW-0368">Histidine biosynthesis</keyword>
<feature type="active site" evidence="10 11">
    <location>
        <position position="183"/>
    </location>
</feature>
<evidence type="ECO:0000256" key="2">
    <source>
        <dbReference type="ARBA" id="ARBA00011152"/>
    </source>
</evidence>
<dbReference type="GO" id="GO:0004359">
    <property type="term" value="F:glutaminase activity"/>
    <property type="evidence" value="ECO:0007669"/>
    <property type="project" value="UniProtKB-EC"/>
</dbReference>
<evidence type="ECO:0000313" key="14">
    <source>
        <dbReference type="Proteomes" id="UP001199631"/>
    </source>
</evidence>
<keyword evidence="7 10" id="KW-0456">Lyase</keyword>
<keyword evidence="4 10" id="KW-0378">Hydrolase</keyword>
<feature type="active site" evidence="10 11">
    <location>
        <position position="181"/>
    </location>
</feature>
<name>A0AAW5B4U5_9BACI</name>
<evidence type="ECO:0000256" key="6">
    <source>
        <dbReference type="ARBA" id="ARBA00023102"/>
    </source>
</evidence>
<accession>A0AAW5B4U5</accession>
<comment type="catalytic activity">
    <reaction evidence="9 10">
        <text>L-glutamine + H2O = L-glutamate + NH4(+)</text>
        <dbReference type="Rhea" id="RHEA:15889"/>
        <dbReference type="ChEBI" id="CHEBI:15377"/>
        <dbReference type="ChEBI" id="CHEBI:28938"/>
        <dbReference type="ChEBI" id="CHEBI:29985"/>
        <dbReference type="ChEBI" id="CHEBI:58359"/>
        <dbReference type="EC" id="3.5.1.2"/>
    </reaction>
</comment>
<keyword evidence="3 10" id="KW-0028">Amino-acid biosynthesis</keyword>
<dbReference type="PROSITE" id="PS51274">
    <property type="entry name" value="GATASE_COBBQ"/>
    <property type="match status" value="1"/>
</dbReference>
<dbReference type="Pfam" id="PF00117">
    <property type="entry name" value="GATase"/>
    <property type="match status" value="1"/>
</dbReference>
<comment type="caution">
    <text evidence="13">The sequence shown here is derived from an EMBL/GenBank/DDBJ whole genome shotgun (WGS) entry which is preliminary data.</text>
</comment>
<dbReference type="EMBL" id="JAIFZM010000006">
    <property type="protein sequence ID" value="MCG3419302.1"/>
    <property type="molecule type" value="Genomic_DNA"/>
</dbReference>
<evidence type="ECO:0000256" key="7">
    <source>
        <dbReference type="ARBA" id="ARBA00023239"/>
    </source>
</evidence>
<keyword evidence="14" id="KW-1185">Reference proteome</keyword>
<evidence type="ECO:0000256" key="9">
    <source>
        <dbReference type="ARBA" id="ARBA00049534"/>
    </source>
</evidence>
<evidence type="ECO:0000256" key="10">
    <source>
        <dbReference type="HAMAP-Rule" id="MF_00278"/>
    </source>
</evidence>
<evidence type="ECO:0000313" key="13">
    <source>
        <dbReference type="EMBL" id="MCG3419302.1"/>
    </source>
</evidence>
<dbReference type="PANTHER" id="PTHR42701:SF1">
    <property type="entry name" value="IMIDAZOLE GLYCEROL PHOSPHATE SYNTHASE SUBUNIT HISH"/>
    <property type="match status" value="1"/>
</dbReference>
<feature type="domain" description="Glutamine amidotransferase" evidence="12">
    <location>
        <begin position="4"/>
        <end position="196"/>
    </location>
</feature>
<comment type="function">
    <text evidence="10">IGPS catalyzes the conversion of PRFAR and glutamine to IGP, AICAR and glutamate. The HisH subunit catalyzes the hydrolysis of glutamine to glutamate and ammonia as part of the synthesis of IGP and AICAR. The resulting ammonia molecule is channeled to the active site of HisF.</text>
</comment>
<evidence type="ECO:0000256" key="4">
    <source>
        <dbReference type="ARBA" id="ARBA00022801"/>
    </source>
</evidence>
<organism evidence="13 14">
    <name type="scientific">Oceanobacillus jordanicus</name>
    <dbReference type="NCBI Taxonomy" id="2867266"/>
    <lineage>
        <taxon>Bacteria</taxon>
        <taxon>Bacillati</taxon>
        <taxon>Bacillota</taxon>
        <taxon>Bacilli</taxon>
        <taxon>Bacillales</taxon>
        <taxon>Bacillaceae</taxon>
        <taxon>Oceanobacillus</taxon>
    </lineage>
</organism>
<comment type="subunit">
    <text evidence="2 10">Heterodimer of HisH and HisF.</text>
</comment>
<protein>
    <recommendedName>
        <fullName evidence="10">Imidazole glycerol phosphate synthase subunit HisH</fullName>
        <ecNumber evidence="10">4.3.2.10</ecNumber>
    </recommendedName>
    <alternativeName>
        <fullName evidence="10">IGP synthase glutaminase subunit</fullName>
        <ecNumber evidence="10">3.5.1.2</ecNumber>
    </alternativeName>
    <alternativeName>
        <fullName evidence="10">IGP synthase subunit HisH</fullName>
    </alternativeName>
    <alternativeName>
        <fullName evidence="10">ImGP synthase subunit HisH</fullName>
        <shortName evidence="10">IGPS subunit HisH</shortName>
    </alternativeName>
</protein>
<dbReference type="Proteomes" id="UP001199631">
    <property type="component" value="Unassembled WGS sequence"/>
</dbReference>
<comment type="catalytic activity">
    <reaction evidence="8 10">
        <text>5-[(5-phospho-1-deoxy-D-ribulos-1-ylimino)methylamino]-1-(5-phospho-beta-D-ribosyl)imidazole-4-carboxamide + L-glutamine = D-erythro-1-(imidazol-4-yl)glycerol 3-phosphate + 5-amino-1-(5-phospho-beta-D-ribosyl)imidazole-4-carboxamide + L-glutamate + H(+)</text>
        <dbReference type="Rhea" id="RHEA:24793"/>
        <dbReference type="ChEBI" id="CHEBI:15378"/>
        <dbReference type="ChEBI" id="CHEBI:29985"/>
        <dbReference type="ChEBI" id="CHEBI:58278"/>
        <dbReference type="ChEBI" id="CHEBI:58359"/>
        <dbReference type="ChEBI" id="CHEBI:58475"/>
        <dbReference type="ChEBI" id="CHEBI:58525"/>
        <dbReference type="EC" id="4.3.2.10"/>
    </reaction>
</comment>
<keyword evidence="5 10" id="KW-0315">Glutamine amidotransferase</keyword>
<dbReference type="InterPro" id="IPR010139">
    <property type="entry name" value="Imidazole-glycPsynth_HisH"/>
</dbReference>
<dbReference type="AlphaFoldDB" id="A0AAW5B4U5"/>
<comment type="pathway">
    <text evidence="1 10">Amino-acid biosynthesis; L-histidine biosynthesis; L-histidine from 5-phospho-alpha-D-ribose 1-diphosphate: step 5/9.</text>
</comment>
<dbReference type="SUPFAM" id="SSF52317">
    <property type="entry name" value="Class I glutamine amidotransferase-like"/>
    <property type="match status" value="1"/>
</dbReference>
<dbReference type="InterPro" id="IPR029062">
    <property type="entry name" value="Class_I_gatase-like"/>
</dbReference>
<keyword evidence="10" id="KW-0963">Cytoplasm</keyword>
<proteinExistence type="inferred from homology"/>
<dbReference type="PROSITE" id="PS51273">
    <property type="entry name" value="GATASE_TYPE_1"/>
    <property type="match status" value="1"/>
</dbReference>
<dbReference type="GO" id="GO:0000105">
    <property type="term" value="P:L-histidine biosynthetic process"/>
    <property type="evidence" value="ECO:0007669"/>
    <property type="project" value="UniProtKB-UniRule"/>
</dbReference>
<dbReference type="EC" id="3.5.1.2" evidence="10"/>
<comment type="subcellular location">
    <subcellularLocation>
        <location evidence="10">Cytoplasm</location>
    </subcellularLocation>
</comment>
<dbReference type="GO" id="GO:0000107">
    <property type="term" value="F:imidazoleglycerol-phosphate synthase activity"/>
    <property type="evidence" value="ECO:0007669"/>
    <property type="project" value="UniProtKB-UniRule"/>
</dbReference>
<gene>
    <name evidence="10 13" type="primary">hisH</name>
    <name evidence="13" type="ORF">K3T81_09070</name>
</gene>
<evidence type="ECO:0000256" key="5">
    <source>
        <dbReference type="ARBA" id="ARBA00022962"/>
    </source>
</evidence>
<dbReference type="CDD" id="cd01748">
    <property type="entry name" value="GATase1_IGP_Synthase"/>
    <property type="match status" value="1"/>
</dbReference>
<dbReference type="NCBIfam" id="TIGR01855">
    <property type="entry name" value="IMP_synth_hisH"/>
    <property type="match status" value="1"/>
</dbReference>